<sequence length="354" mass="37833">MNSKPQAAPAIPLLPQDDTTSELHAQTPPPSPAVIAQNFLGRPDTSATTLTCPTFQEFVASAGFKGLQPDESVLETEIQVITPEEFNKTITTAEQTARAIRRMKLPCSVLEKVDTLADIILKTKRTWEETGDMPDDENIKIHTSTSTTSSPTNPKLPLKQPPRTGQKKATTEKAVDYLTTDPSNASASLMGNHTHEANIPTTAAINTKSPHQQPSLPPSPAAPPANSNQNVHSPGTNNSINTPDPNTPAPTSNISVAHHNLGGLIAARPSGVRTPIRTPRKNGVQPLHAALERRAGAARLSPHAARHVHAYNRRAYGVQACQTGVQSLHACLKGVQSLHALRTGVQALHACWLT</sequence>
<protein>
    <submittedName>
        <fullName evidence="2">Uncharacterized protein</fullName>
    </submittedName>
</protein>
<evidence type="ECO:0000313" key="2">
    <source>
        <dbReference type="EMBL" id="PLW25500.1"/>
    </source>
</evidence>
<feature type="compositionally biased region" description="Polar residues" evidence="1">
    <location>
        <begin position="231"/>
        <end position="255"/>
    </location>
</feature>
<proteinExistence type="predicted"/>
<gene>
    <name evidence="2" type="ORF">PCANC_26507</name>
</gene>
<feature type="region of interest" description="Disordered" evidence="1">
    <location>
        <begin position="206"/>
        <end position="255"/>
    </location>
</feature>
<dbReference type="STRING" id="200324.A0A2N5TJ20"/>
<dbReference type="Proteomes" id="UP000235388">
    <property type="component" value="Unassembled WGS sequence"/>
</dbReference>
<name>A0A2N5TJ20_9BASI</name>
<evidence type="ECO:0000256" key="1">
    <source>
        <dbReference type="SAM" id="MobiDB-lite"/>
    </source>
</evidence>
<organism evidence="2 3">
    <name type="scientific">Puccinia coronata f. sp. avenae</name>
    <dbReference type="NCBI Taxonomy" id="200324"/>
    <lineage>
        <taxon>Eukaryota</taxon>
        <taxon>Fungi</taxon>
        <taxon>Dikarya</taxon>
        <taxon>Basidiomycota</taxon>
        <taxon>Pucciniomycotina</taxon>
        <taxon>Pucciniomycetes</taxon>
        <taxon>Pucciniales</taxon>
        <taxon>Pucciniaceae</taxon>
        <taxon>Puccinia</taxon>
    </lineage>
</organism>
<accession>A0A2N5TJ20</accession>
<keyword evidence="3" id="KW-1185">Reference proteome</keyword>
<comment type="caution">
    <text evidence="2">The sequence shown here is derived from an EMBL/GenBank/DDBJ whole genome shotgun (WGS) entry which is preliminary data.</text>
</comment>
<feature type="region of interest" description="Disordered" evidence="1">
    <location>
        <begin position="129"/>
        <end position="171"/>
    </location>
</feature>
<dbReference type="EMBL" id="PGCJ01000612">
    <property type="protein sequence ID" value="PLW25500.1"/>
    <property type="molecule type" value="Genomic_DNA"/>
</dbReference>
<dbReference type="AlphaFoldDB" id="A0A2N5TJ20"/>
<dbReference type="OrthoDB" id="2507791at2759"/>
<evidence type="ECO:0000313" key="3">
    <source>
        <dbReference type="Proteomes" id="UP000235388"/>
    </source>
</evidence>
<reference evidence="2 3" key="1">
    <citation type="submission" date="2017-11" db="EMBL/GenBank/DDBJ databases">
        <title>De novo assembly and phasing of dikaryotic genomes from two isolates of Puccinia coronata f. sp. avenae, the causal agent of oat crown rust.</title>
        <authorList>
            <person name="Miller M.E."/>
            <person name="Zhang Y."/>
            <person name="Omidvar V."/>
            <person name="Sperschneider J."/>
            <person name="Schwessinger B."/>
            <person name="Raley C."/>
            <person name="Palmer J.M."/>
            <person name="Garnica D."/>
            <person name="Upadhyaya N."/>
            <person name="Rathjen J."/>
            <person name="Taylor J.M."/>
            <person name="Park R.F."/>
            <person name="Dodds P.N."/>
            <person name="Hirsch C.D."/>
            <person name="Kianian S.F."/>
            <person name="Figueroa M."/>
        </authorList>
    </citation>
    <scope>NUCLEOTIDE SEQUENCE [LARGE SCALE GENOMIC DNA]</scope>
    <source>
        <strain evidence="2">12NC29</strain>
    </source>
</reference>